<name>A0A9Q5F4E4_RHOHA</name>
<evidence type="ECO:0000313" key="3">
    <source>
        <dbReference type="EMBL" id="NKT80310.1"/>
    </source>
</evidence>
<reference evidence="2" key="1">
    <citation type="submission" date="2019-11" db="EMBL/GenBank/DDBJ databases">
        <title>Spread of Macrolides and rifampicin resistant Rhodococcus equi in clinical isolates in the USA.</title>
        <authorList>
            <person name="Alvarez-Narvaez S."/>
            <person name="Huber L."/>
            <person name="Cohen N.D."/>
            <person name="Slovis N."/>
            <person name="Greiter M."/>
            <person name="Giguere S."/>
            <person name="Hart K."/>
        </authorList>
    </citation>
    <scope>NUCLEOTIDE SEQUENCE</scope>
    <source>
        <strain evidence="2">Lh_17</strain>
    </source>
</reference>
<reference evidence="3" key="2">
    <citation type="journal article" date="2020" name="Environ. Microbiol.">
        <title>The novel and transferable erm(51) gene confers Macrolides, Lincosamides, and Streptogramins B (MLSB) resistance to clonal Rhodococcus equi in the environment.</title>
        <authorList>
            <person name="Huber L."/>
            <person name="Giguere S."/>
            <person name="Slovis N.M."/>
            <person name="Alvarez-Narvaez S."/>
            <person name="Hart K.A."/>
            <person name="Greiter M."/>
            <person name="Morris E.R.A."/>
            <person name="Cohen N.D."/>
        </authorList>
    </citation>
    <scope>NUCLEOTIDE SEQUENCE</scope>
    <source>
        <strain evidence="3">Lh_116_1</strain>
        <strain evidence="4">Lh_16_1</strain>
    </source>
</reference>
<evidence type="ECO:0000313" key="2">
    <source>
        <dbReference type="EMBL" id="MBM4565337.1"/>
    </source>
</evidence>
<dbReference type="EMBL" id="WVBC01000034">
    <property type="protein sequence ID" value="NKT80310.1"/>
    <property type="molecule type" value="Genomic_DNA"/>
</dbReference>
<evidence type="ECO:0000313" key="5">
    <source>
        <dbReference type="Proteomes" id="UP000808906"/>
    </source>
</evidence>
<feature type="domain" description="DUF6596" evidence="1">
    <location>
        <begin position="1"/>
        <end position="91"/>
    </location>
</feature>
<accession>A0A9Q5F4E4</accession>
<dbReference type="Proteomes" id="UP000808906">
    <property type="component" value="Unassembled WGS sequence"/>
</dbReference>
<dbReference type="EMBL" id="WVDC01000001">
    <property type="protein sequence ID" value="NKW41155.1"/>
    <property type="molecule type" value="Genomic_DNA"/>
</dbReference>
<dbReference type="AlphaFoldDB" id="A0A9Q5F4E4"/>
<dbReference type="PANTHER" id="PTHR47756">
    <property type="entry name" value="BLL6612 PROTEIN-RELATED"/>
    <property type="match status" value="1"/>
</dbReference>
<dbReference type="RefSeq" id="WP_084961577.1">
    <property type="nucleotide sequence ID" value="NZ_CP095477.1"/>
</dbReference>
<evidence type="ECO:0000259" key="1">
    <source>
        <dbReference type="Pfam" id="PF20239"/>
    </source>
</evidence>
<organism evidence="2 5">
    <name type="scientific">Rhodococcus hoagii</name>
    <name type="common">Corynebacterium equii</name>
    <dbReference type="NCBI Taxonomy" id="43767"/>
    <lineage>
        <taxon>Bacteria</taxon>
        <taxon>Bacillati</taxon>
        <taxon>Actinomycetota</taxon>
        <taxon>Actinomycetes</taxon>
        <taxon>Mycobacteriales</taxon>
        <taxon>Nocardiaceae</taxon>
        <taxon>Prescottella</taxon>
    </lineage>
</organism>
<dbReference type="PANTHER" id="PTHR47756:SF2">
    <property type="entry name" value="BLL6612 PROTEIN"/>
    <property type="match status" value="1"/>
</dbReference>
<dbReference type="Pfam" id="PF20239">
    <property type="entry name" value="DUF6596"/>
    <property type="match status" value="1"/>
</dbReference>
<comment type="caution">
    <text evidence="2">The sequence shown here is derived from an EMBL/GenBank/DDBJ whole genome shotgun (WGS) entry which is preliminary data.</text>
</comment>
<sequence length="197" mass="21177">MYLVFTEGYSATAGESAVRAELCDEALRLGRLLCELVPAEPEVWGLSALMCLQDSRRDTRVDATGRAVPLDEQNRGRWNRERIAEGLACMTVAGESGGGRYAIEASIAAAHAVAPTFVDTDWVGIVGAYDRLPALRESPAVRINRAVAVSFRDGPDVGLRVVDELGTPGADRLEHVVAAVRADLLRRAGRPHEAAQV</sequence>
<protein>
    <recommendedName>
        <fullName evidence="1">DUF6596 domain-containing protein</fullName>
    </recommendedName>
</protein>
<evidence type="ECO:0000313" key="4">
    <source>
        <dbReference type="EMBL" id="NKW41155.1"/>
    </source>
</evidence>
<dbReference type="Proteomes" id="UP000608063">
    <property type="component" value="Unassembled WGS sequence"/>
</dbReference>
<dbReference type="EMBL" id="WUXR01000002">
    <property type="protein sequence ID" value="MBM4565337.1"/>
    <property type="molecule type" value="Genomic_DNA"/>
</dbReference>
<gene>
    <name evidence="2" type="ORF">GS441_07800</name>
    <name evidence="3" type="ORF">GS882_19735</name>
    <name evidence="4" type="ORF">GS947_05855</name>
</gene>
<dbReference type="InterPro" id="IPR046531">
    <property type="entry name" value="DUF6596"/>
</dbReference>
<dbReference type="Proteomes" id="UP000603463">
    <property type="component" value="Unassembled WGS sequence"/>
</dbReference>
<proteinExistence type="predicted"/>